<gene>
    <name evidence="1" type="ORF">K503DRAFT_805809</name>
</gene>
<keyword evidence="2" id="KW-1185">Reference proteome</keyword>
<dbReference type="OrthoDB" id="2634326at2759"/>
<dbReference type="Proteomes" id="UP000092154">
    <property type="component" value="Unassembled WGS sequence"/>
</dbReference>
<reference evidence="1 2" key="1">
    <citation type="submission" date="2016-06" db="EMBL/GenBank/DDBJ databases">
        <title>Comparative genomics of the ectomycorrhizal sister species Rhizopogon vinicolor and Rhizopogon vesiculosus (Basidiomycota: Boletales) reveals a divergence of the mating type B locus.</title>
        <authorList>
            <consortium name="DOE Joint Genome Institute"/>
            <person name="Mujic A.B."/>
            <person name="Kuo A."/>
            <person name="Tritt A."/>
            <person name="Lipzen A."/>
            <person name="Chen C."/>
            <person name="Johnson J."/>
            <person name="Sharma A."/>
            <person name="Barry K."/>
            <person name="Grigoriev I.V."/>
            <person name="Spatafora J.W."/>
        </authorList>
    </citation>
    <scope>NUCLEOTIDE SEQUENCE [LARGE SCALE GENOMIC DNA]</scope>
    <source>
        <strain evidence="1 2">AM-OR11-026</strain>
    </source>
</reference>
<sequence>MENANKVPAGVHALSVSVETWFPDPCLIVGTTSEDRCKRYLVTWLSIRSAWLNHVTASTASPVHPAIWRGFFNSILDPEQVFSSSTASSCQLSEAMDLFGPEFVKLHITIHQSPALLTWRNITVTADTLSTELIRQVLWDLAEHNFRFELLSLDKCMATAAWDDDSMTWLEMVLHVFAGGAGTVLGSEPFPNRNQGLGALRVEDRSPFIENFCVLLSLWPNAPSALQKPLEVLAINTHVFAVECCATLFYVQSFYDTHGQPPIIPRHIPESSLAV</sequence>
<organism evidence="1 2">
    <name type="scientific">Rhizopogon vinicolor AM-OR11-026</name>
    <dbReference type="NCBI Taxonomy" id="1314800"/>
    <lineage>
        <taxon>Eukaryota</taxon>
        <taxon>Fungi</taxon>
        <taxon>Dikarya</taxon>
        <taxon>Basidiomycota</taxon>
        <taxon>Agaricomycotina</taxon>
        <taxon>Agaricomycetes</taxon>
        <taxon>Agaricomycetidae</taxon>
        <taxon>Boletales</taxon>
        <taxon>Suillineae</taxon>
        <taxon>Rhizopogonaceae</taxon>
        <taxon>Rhizopogon</taxon>
    </lineage>
</organism>
<dbReference type="EMBL" id="KV449256">
    <property type="protein sequence ID" value="OAX31759.1"/>
    <property type="molecule type" value="Genomic_DNA"/>
</dbReference>
<evidence type="ECO:0000313" key="2">
    <source>
        <dbReference type="Proteomes" id="UP000092154"/>
    </source>
</evidence>
<evidence type="ECO:0000313" key="1">
    <source>
        <dbReference type="EMBL" id="OAX31759.1"/>
    </source>
</evidence>
<protein>
    <submittedName>
        <fullName evidence="1">Uncharacterized protein</fullName>
    </submittedName>
</protein>
<name>A0A1B7MGP5_9AGAM</name>
<proteinExistence type="predicted"/>
<dbReference type="AlphaFoldDB" id="A0A1B7MGP5"/>
<accession>A0A1B7MGP5</accession>
<dbReference type="InParanoid" id="A0A1B7MGP5"/>